<evidence type="ECO:0000313" key="1">
    <source>
        <dbReference type="EMBL" id="TGO24708.1"/>
    </source>
</evidence>
<dbReference type="AlphaFoldDB" id="A0A4Z1FMN8"/>
<proteinExistence type="predicted"/>
<gene>
    <name evidence="1" type="ORF">BPAE_0096g00140</name>
</gene>
<comment type="caution">
    <text evidence="1">The sequence shown here is derived from an EMBL/GenBank/DDBJ whole genome shotgun (WGS) entry which is preliminary data.</text>
</comment>
<organism evidence="1 2">
    <name type="scientific">Botrytis paeoniae</name>
    <dbReference type="NCBI Taxonomy" id="278948"/>
    <lineage>
        <taxon>Eukaryota</taxon>
        <taxon>Fungi</taxon>
        <taxon>Dikarya</taxon>
        <taxon>Ascomycota</taxon>
        <taxon>Pezizomycotina</taxon>
        <taxon>Leotiomycetes</taxon>
        <taxon>Helotiales</taxon>
        <taxon>Sclerotiniaceae</taxon>
        <taxon>Botrytis</taxon>
    </lineage>
</organism>
<evidence type="ECO:0000313" key="2">
    <source>
        <dbReference type="Proteomes" id="UP000297910"/>
    </source>
</evidence>
<accession>A0A4Z1FMN8</accession>
<name>A0A4Z1FMN8_9HELO</name>
<dbReference type="Proteomes" id="UP000297910">
    <property type="component" value="Unassembled WGS sequence"/>
</dbReference>
<reference evidence="1 2" key="1">
    <citation type="submission" date="2017-12" db="EMBL/GenBank/DDBJ databases">
        <title>Comparative genomics of Botrytis spp.</title>
        <authorList>
            <person name="Valero-Jimenez C.A."/>
            <person name="Tapia P."/>
            <person name="Veloso J."/>
            <person name="Silva-Moreno E."/>
            <person name="Staats M."/>
            <person name="Valdes J.H."/>
            <person name="Van Kan J.A.L."/>
        </authorList>
    </citation>
    <scope>NUCLEOTIDE SEQUENCE [LARGE SCALE GENOMIC DNA]</scope>
    <source>
        <strain evidence="1 2">Bp0003</strain>
    </source>
</reference>
<keyword evidence="2" id="KW-1185">Reference proteome</keyword>
<sequence length="106" mass="11590">MKSSLFYNLVSFDAGLVAATNARRQDNGTSSTALFDFETIQLETSDLAQLNASMQALFTFGNASSRSACKVFPGNADWPADDVWDIFNDLLGGALIKNYTNRIKLL</sequence>
<dbReference type="EMBL" id="PQXI01000096">
    <property type="protein sequence ID" value="TGO24708.1"/>
    <property type="molecule type" value="Genomic_DNA"/>
</dbReference>
<protein>
    <submittedName>
        <fullName evidence="1">Uncharacterized protein</fullName>
    </submittedName>
</protein>